<protein>
    <submittedName>
        <fullName evidence="1">Uncharacterized protein</fullName>
    </submittedName>
</protein>
<sequence>MSGSGDVAAAVLPVVGWEPAKALAANISCSSKGAVETAHRIACEQCQAQIGNDPHGMGFVLGSIRTPPLSKH</sequence>
<dbReference type="AlphaFoldDB" id="A0A9E7ZGH0"/>
<organism evidence="1">
    <name type="scientific">Bosea sp. NBC_00436</name>
    <dbReference type="NCBI Taxonomy" id="2969620"/>
    <lineage>
        <taxon>Bacteria</taxon>
        <taxon>Pseudomonadati</taxon>
        <taxon>Pseudomonadota</taxon>
        <taxon>Alphaproteobacteria</taxon>
        <taxon>Hyphomicrobiales</taxon>
        <taxon>Boseaceae</taxon>
        <taxon>Bosea</taxon>
    </lineage>
</organism>
<reference evidence="1" key="1">
    <citation type="submission" date="2022-08" db="EMBL/GenBank/DDBJ databases">
        <title>Complete Genome Sequences of 2 Bosea sp. soil isolates.</title>
        <authorList>
            <person name="Alvarez Arevalo M."/>
            <person name="Sterndorff E.B."/>
            <person name="Faurdal D."/>
            <person name="Joergensen T.S."/>
            <person name="Weber T."/>
        </authorList>
    </citation>
    <scope>NUCLEOTIDE SEQUENCE</scope>
    <source>
        <strain evidence="1">NBC_00436</strain>
    </source>
</reference>
<name>A0A9E7ZGH0_9HYPH</name>
<proteinExistence type="predicted"/>
<dbReference type="EMBL" id="CP102774">
    <property type="protein sequence ID" value="UZF85440.1"/>
    <property type="molecule type" value="Genomic_DNA"/>
</dbReference>
<evidence type="ECO:0000313" key="1">
    <source>
        <dbReference type="EMBL" id="UZF85440.1"/>
    </source>
</evidence>
<accession>A0A9E7ZGH0</accession>
<gene>
    <name evidence="1" type="ORF">NWE54_16585</name>
</gene>